<keyword evidence="3 6" id="KW-1133">Transmembrane helix</keyword>
<evidence type="ECO:0000256" key="1">
    <source>
        <dbReference type="ARBA" id="ARBA00004141"/>
    </source>
</evidence>
<keyword evidence="9" id="KW-1185">Reference proteome</keyword>
<accession>A0A8K0NS93</accession>
<dbReference type="Proteomes" id="UP000812966">
    <property type="component" value="Unassembled WGS sequence"/>
</dbReference>
<sequence length="638" mass="71145">MSPIDHNHMLAYTHIPTSAFRIPEPDLSSPPPDPHDPRYTFSGDSSSTTKTAEGERFRSRLASFPPNSSGVPPSARKGNNLAAPGSKGDAGGGVGGIGSALSSGVTDMFISHLLPSTLPSKATQQAPLPVPGKVRSLSSQRESLSLPTMTNSFRRFVARCGTIFWVQDRVEEVLYWRKPVWTWSWMLLWGFICFYPRIILLIPFCTIILILLHQHTKTHPVIPPTPVQPVSSPTVSAPKTSLLNNALTNSIAATLTQNNDPSINSKARADADHHQHHHGSQGGKGEERGYSATATDANGREIPSASGAPPESGVDYYMNLQGIQNFMGLFSDVHDAALPFISLIVPSMPNPQPLPTTFPLSPTHIMIFCLPPTILLPLVPLRILSFLLLPIGILPPIVYHPAFLPALDRARRWEGLDKRRIRYWRGVAERWVLTDRLDDSIARSEIREVRVWENQRLDPTWIGENEARLKAGADKDKDKRPRSGSGGKILEEEHHAREPPDSAWSSVHLKNYERSGWVRALPTSKSKYQPDESLWQDEPGSDARRESGTGQANAGGRVALSLIKGWSFVPGEDWRVDWVAEWDRVGGDEAGWVYTDDEWKQPSPDSVVDVVLPEKKEVETRYMVTRRRQWWRRVYSTE</sequence>
<feature type="compositionally biased region" description="Basic and acidic residues" evidence="5">
    <location>
        <begin position="489"/>
        <end position="500"/>
    </location>
</feature>
<evidence type="ECO:0000256" key="2">
    <source>
        <dbReference type="ARBA" id="ARBA00022692"/>
    </source>
</evidence>
<dbReference type="OrthoDB" id="74314at2759"/>
<dbReference type="InterPro" id="IPR052816">
    <property type="entry name" value="Peroxisomal_Membrane_PEX28-32"/>
</dbReference>
<dbReference type="InterPro" id="IPR010482">
    <property type="entry name" value="TECPR1-like_DysF"/>
</dbReference>
<feature type="region of interest" description="Disordered" evidence="5">
    <location>
        <begin position="122"/>
        <end position="141"/>
    </location>
</feature>
<evidence type="ECO:0000313" key="9">
    <source>
        <dbReference type="Proteomes" id="UP000812966"/>
    </source>
</evidence>
<comment type="caution">
    <text evidence="8">The sequence shown here is derived from an EMBL/GenBank/DDBJ whole genome shotgun (WGS) entry which is preliminary data.</text>
</comment>
<keyword evidence="2 6" id="KW-0812">Transmembrane</keyword>
<reference evidence="8" key="1">
    <citation type="submission" date="2020-04" db="EMBL/GenBank/DDBJ databases">
        <title>Analysis of mating type loci in Filobasidium floriforme.</title>
        <authorList>
            <person name="Nowrousian M."/>
        </authorList>
    </citation>
    <scope>NUCLEOTIDE SEQUENCE</scope>
    <source>
        <strain evidence="8">CBS 6242</strain>
    </source>
</reference>
<dbReference type="PANTHER" id="PTHR28304">
    <property type="entry name" value="PEROXISOMAL MEMBRANE PROTEIN PEX29"/>
    <property type="match status" value="1"/>
</dbReference>
<feature type="compositionally biased region" description="Polar residues" evidence="5">
    <location>
        <begin position="42"/>
        <end position="51"/>
    </location>
</feature>
<evidence type="ECO:0000256" key="4">
    <source>
        <dbReference type="ARBA" id="ARBA00023136"/>
    </source>
</evidence>
<proteinExistence type="predicted"/>
<dbReference type="Pfam" id="PF06398">
    <property type="entry name" value="Pex24p"/>
    <property type="match status" value="1"/>
</dbReference>
<organism evidence="8 9">
    <name type="scientific">Filobasidium floriforme</name>
    <dbReference type="NCBI Taxonomy" id="5210"/>
    <lineage>
        <taxon>Eukaryota</taxon>
        <taxon>Fungi</taxon>
        <taxon>Dikarya</taxon>
        <taxon>Basidiomycota</taxon>
        <taxon>Agaricomycotina</taxon>
        <taxon>Tremellomycetes</taxon>
        <taxon>Filobasidiales</taxon>
        <taxon>Filobasidiaceae</taxon>
        <taxon>Filobasidium</taxon>
    </lineage>
</organism>
<dbReference type="PANTHER" id="PTHR28304:SF2">
    <property type="entry name" value="PEROXISOMAL MEMBRANE PROTEIN PEX29"/>
    <property type="match status" value="1"/>
</dbReference>
<dbReference type="AlphaFoldDB" id="A0A8K0NS93"/>
<protein>
    <recommendedName>
        <fullName evidence="7">TECPR1-like DysF domain-containing protein</fullName>
    </recommendedName>
</protein>
<feature type="region of interest" description="Disordered" evidence="5">
    <location>
        <begin position="468"/>
        <end position="503"/>
    </location>
</feature>
<evidence type="ECO:0000256" key="3">
    <source>
        <dbReference type="ARBA" id="ARBA00022989"/>
    </source>
</evidence>
<comment type="subcellular location">
    <subcellularLocation>
        <location evidence="1">Membrane</location>
        <topology evidence="1">Multi-pass membrane protein</topology>
    </subcellularLocation>
</comment>
<dbReference type="EMBL" id="JABELV010000028">
    <property type="protein sequence ID" value="KAG7562669.1"/>
    <property type="molecule type" value="Genomic_DNA"/>
</dbReference>
<keyword evidence="4 6" id="KW-0472">Membrane</keyword>
<evidence type="ECO:0000313" key="8">
    <source>
        <dbReference type="EMBL" id="KAG7562669.1"/>
    </source>
</evidence>
<evidence type="ECO:0000256" key="6">
    <source>
        <dbReference type="SAM" id="Phobius"/>
    </source>
</evidence>
<dbReference type="GO" id="GO:0007031">
    <property type="term" value="P:peroxisome organization"/>
    <property type="evidence" value="ECO:0007669"/>
    <property type="project" value="UniProtKB-ARBA"/>
</dbReference>
<dbReference type="GO" id="GO:0005778">
    <property type="term" value="C:peroxisomal membrane"/>
    <property type="evidence" value="ECO:0007669"/>
    <property type="project" value="TreeGrafter"/>
</dbReference>
<feature type="region of interest" description="Disordered" evidence="5">
    <location>
        <begin position="528"/>
        <end position="552"/>
    </location>
</feature>
<evidence type="ECO:0000259" key="7">
    <source>
        <dbReference type="Pfam" id="PF06398"/>
    </source>
</evidence>
<feature type="compositionally biased region" description="Basic and acidic residues" evidence="5">
    <location>
        <begin position="468"/>
        <end position="481"/>
    </location>
</feature>
<feature type="region of interest" description="Disordered" evidence="5">
    <location>
        <begin position="21"/>
        <end position="91"/>
    </location>
</feature>
<feature type="transmembrane region" description="Helical" evidence="6">
    <location>
        <begin position="183"/>
        <end position="212"/>
    </location>
</feature>
<evidence type="ECO:0000256" key="5">
    <source>
        <dbReference type="SAM" id="MobiDB-lite"/>
    </source>
</evidence>
<name>A0A8K0NS93_9TREE</name>
<feature type="region of interest" description="Disordered" evidence="5">
    <location>
        <begin position="257"/>
        <end position="308"/>
    </location>
</feature>
<gene>
    <name evidence="8" type="ORF">FFLO_01936</name>
</gene>
<feature type="domain" description="TECPR1-like DysF" evidence="7">
    <location>
        <begin position="144"/>
        <end position="409"/>
    </location>
</feature>